<evidence type="ECO:0000259" key="1">
    <source>
        <dbReference type="SMART" id="SM00953"/>
    </source>
</evidence>
<reference evidence="2 3" key="1">
    <citation type="submission" date="2018-06" db="EMBL/GenBank/DDBJ databases">
        <authorList>
            <consortium name="Pathogen Informatics"/>
            <person name="Doyle S."/>
        </authorList>
    </citation>
    <scope>NUCLEOTIDE SEQUENCE [LARGE SCALE GENOMIC DNA]</scope>
    <source>
        <strain evidence="2 3">NCTC13350</strain>
    </source>
</reference>
<dbReference type="Proteomes" id="UP000255000">
    <property type="component" value="Unassembled WGS sequence"/>
</dbReference>
<gene>
    <name evidence="2" type="ORF">NCTC13350_02402</name>
</gene>
<dbReference type="EMBL" id="UGSK01000001">
    <property type="protein sequence ID" value="SUB01462.1"/>
    <property type="molecule type" value="Genomic_DNA"/>
</dbReference>
<dbReference type="OrthoDB" id="7300555at2"/>
<dbReference type="SMART" id="SM00953">
    <property type="entry name" value="RES"/>
    <property type="match status" value="1"/>
</dbReference>
<accession>A0A378ZW43</accession>
<feature type="domain" description="RES" evidence="1">
    <location>
        <begin position="72"/>
        <end position="209"/>
    </location>
</feature>
<protein>
    <submittedName>
        <fullName evidence="2">RES domain</fullName>
    </submittedName>
</protein>
<name>A0A378ZW43_9HYPH</name>
<dbReference type="RefSeq" id="WP_026355746.1">
    <property type="nucleotide sequence ID" value="NZ_UGSK01000001.1"/>
</dbReference>
<evidence type="ECO:0000313" key="2">
    <source>
        <dbReference type="EMBL" id="SUB01462.1"/>
    </source>
</evidence>
<dbReference type="Pfam" id="PF08808">
    <property type="entry name" value="RES"/>
    <property type="match status" value="1"/>
</dbReference>
<sequence length="258" mass="28721">MSLPIWTRDALRSEARPYEGLAWRFVEAQHRVSTLKLVDSLAEQATLEELLELGKPPVPQSCRGLDYLLTTPFRYRPYPNGSRFRRAGLTEGVWYGAEAPETAAAEIVFYRFCFYAESPDTPFPDDAAEYTAFSVKVRTALAIDLMQGGLAADHAAWTHPMNYAPCQDLADEGRAIGAEIIRYASVRDPAGGANLAVLTCAAFAQSQPSERQTWRIRIGSNGAQALREFPRLGLEFSASDFTADPRLADMNWNRPRAR</sequence>
<dbReference type="AlphaFoldDB" id="A0A378ZW43"/>
<dbReference type="InterPro" id="IPR014914">
    <property type="entry name" value="RES_dom"/>
</dbReference>
<proteinExistence type="predicted"/>
<organism evidence="2 3">
    <name type="scientific">Pannonibacter phragmitetus</name>
    <dbReference type="NCBI Taxonomy" id="121719"/>
    <lineage>
        <taxon>Bacteria</taxon>
        <taxon>Pseudomonadati</taxon>
        <taxon>Pseudomonadota</taxon>
        <taxon>Alphaproteobacteria</taxon>
        <taxon>Hyphomicrobiales</taxon>
        <taxon>Stappiaceae</taxon>
        <taxon>Pannonibacter</taxon>
    </lineage>
</organism>
<evidence type="ECO:0000313" key="3">
    <source>
        <dbReference type="Proteomes" id="UP000255000"/>
    </source>
</evidence>